<evidence type="ECO:0000313" key="2">
    <source>
        <dbReference type="Proteomes" id="UP000294164"/>
    </source>
</evidence>
<comment type="caution">
    <text evidence="1">The sequence shown here is derived from an EMBL/GenBank/DDBJ whole genome shotgun (WGS) entry which is preliminary data.</text>
</comment>
<dbReference type="AlphaFoldDB" id="A0A4Q8M391"/>
<dbReference type="RefSeq" id="WP_130534504.1">
    <property type="nucleotide sequence ID" value="NZ_SHMG01000005.1"/>
</dbReference>
<name>A0A4Q8M391_9GAMM</name>
<dbReference type="EMBL" id="SHMG01000005">
    <property type="protein sequence ID" value="TAA42482.1"/>
    <property type="molecule type" value="Genomic_DNA"/>
</dbReference>
<reference evidence="1 2" key="1">
    <citation type="submission" date="2019-02" db="EMBL/GenBank/DDBJ databases">
        <title>WGS of Pseudoxanthomonas species novum from clinical isolates.</title>
        <authorList>
            <person name="Bernier A.-M."/>
            <person name="Bernard K."/>
            <person name="Vachon A."/>
        </authorList>
    </citation>
    <scope>NUCLEOTIDE SEQUENCE [LARGE SCALE GENOMIC DNA]</scope>
    <source>
        <strain evidence="1 2">NML130969</strain>
    </source>
</reference>
<dbReference type="Proteomes" id="UP000294164">
    <property type="component" value="Unassembled WGS sequence"/>
</dbReference>
<dbReference type="PROSITE" id="PS51257">
    <property type="entry name" value="PROKAR_LIPOPROTEIN"/>
    <property type="match status" value="1"/>
</dbReference>
<sequence>MGLLRIALWCAAAGSIFIGGCRHGEANGRADVEKALGELAKADERAAANLATANACGASLAAVNRETELAQQRAAEWKRAADIADERASKAKADAAAASARADKALQAAKAKPACASQLAMQLCPEIPVL</sequence>
<protein>
    <submittedName>
        <fullName evidence="1">Uncharacterized protein</fullName>
    </submittedName>
</protein>
<gene>
    <name evidence="1" type="ORF">EA655_10655</name>
</gene>
<organism evidence="1 2">
    <name type="scientific">Pseudoxanthomonas winnipegensis</name>
    <dbReference type="NCBI Taxonomy" id="2480810"/>
    <lineage>
        <taxon>Bacteria</taxon>
        <taxon>Pseudomonadati</taxon>
        <taxon>Pseudomonadota</taxon>
        <taxon>Gammaproteobacteria</taxon>
        <taxon>Lysobacterales</taxon>
        <taxon>Lysobacteraceae</taxon>
        <taxon>Pseudoxanthomonas</taxon>
    </lineage>
</organism>
<accession>A0A4Q8M391</accession>
<proteinExistence type="predicted"/>
<evidence type="ECO:0000313" key="1">
    <source>
        <dbReference type="EMBL" id="TAA42482.1"/>
    </source>
</evidence>